<dbReference type="RefSeq" id="XP_060448098.1">
    <property type="nucleotide sequence ID" value="XM_060592153.1"/>
</dbReference>
<dbReference type="InterPro" id="IPR056125">
    <property type="entry name" value="DUF7708"/>
</dbReference>
<protein>
    <recommendedName>
        <fullName evidence="1">DUF7708 domain-containing protein</fullName>
    </recommendedName>
</protein>
<dbReference type="Pfam" id="PF24809">
    <property type="entry name" value="DUF7708"/>
    <property type="match status" value="1"/>
</dbReference>
<dbReference type="EMBL" id="JAHMHQ010000005">
    <property type="protein sequence ID" value="KAK1639491.1"/>
    <property type="molecule type" value="Genomic_DNA"/>
</dbReference>
<dbReference type="Proteomes" id="UP001243989">
    <property type="component" value="Unassembled WGS sequence"/>
</dbReference>
<organism evidence="2 3">
    <name type="scientific">Colletotrichum phormii</name>
    <dbReference type="NCBI Taxonomy" id="359342"/>
    <lineage>
        <taxon>Eukaryota</taxon>
        <taxon>Fungi</taxon>
        <taxon>Dikarya</taxon>
        <taxon>Ascomycota</taxon>
        <taxon>Pezizomycotina</taxon>
        <taxon>Sordariomycetes</taxon>
        <taxon>Hypocreomycetidae</taxon>
        <taxon>Glomerellales</taxon>
        <taxon>Glomerellaceae</taxon>
        <taxon>Colletotrichum</taxon>
        <taxon>Colletotrichum acutatum species complex</taxon>
    </lineage>
</organism>
<dbReference type="AlphaFoldDB" id="A0AAJ0EJY1"/>
<proteinExistence type="predicted"/>
<feature type="domain" description="DUF7708" evidence="1">
    <location>
        <begin position="4"/>
        <end position="85"/>
    </location>
</feature>
<keyword evidence="3" id="KW-1185">Reference proteome</keyword>
<dbReference type="GeneID" id="85477015"/>
<name>A0AAJ0EJY1_9PEZI</name>
<evidence type="ECO:0000313" key="2">
    <source>
        <dbReference type="EMBL" id="KAK1639491.1"/>
    </source>
</evidence>
<reference evidence="2" key="1">
    <citation type="submission" date="2021-06" db="EMBL/GenBank/DDBJ databases">
        <title>Comparative genomics, transcriptomics and evolutionary studies reveal genomic signatures of adaptation to plant cell wall in hemibiotrophic fungi.</title>
        <authorList>
            <consortium name="DOE Joint Genome Institute"/>
            <person name="Baroncelli R."/>
            <person name="Diaz J.F."/>
            <person name="Benocci T."/>
            <person name="Peng M."/>
            <person name="Battaglia E."/>
            <person name="Haridas S."/>
            <person name="Andreopoulos W."/>
            <person name="Labutti K."/>
            <person name="Pangilinan J."/>
            <person name="Floch G.L."/>
            <person name="Makela M.R."/>
            <person name="Henrissat B."/>
            <person name="Grigoriev I.V."/>
            <person name="Crouch J.A."/>
            <person name="De Vries R.P."/>
            <person name="Sukno S.A."/>
            <person name="Thon M.R."/>
        </authorList>
    </citation>
    <scope>NUCLEOTIDE SEQUENCE</scope>
    <source>
        <strain evidence="2">CBS 102054</strain>
    </source>
</reference>
<evidence type="ECO:0000313" key="3">
    <source>
        <dbReference type="Proteomes" id="UP001243989"/>
    </source>
</evidence>
<evidence type="ECO:0000259" key="1">
    <source>
        <dbReference type="Pfam" id="PF24809"/>
    </source>
</evidence>
<comment type="caution">
    <text evidence="2">The sequence shown here is derived from an EMBL/GenBank/DDBJ whole genome shotgun (WGS) entry which is preliminary data.</text>
</comment>
<accession>A0AAJ0EJY1</accession>
<sequence>MKPIDVLSNSVPFLPYIWAPLKLILQISQDHTHALDQILSAYSRIGASLPHFSRYGDIFPDSHDFQQLLGHIYEDIINFHCHAYRLDQKPAKEWRQKLLEEAQDREKKEETDQCEAINKWLQIVAPKEQRKARSWQIYPMFAAHLLSQIEP</sequence>
<gene>
    <name evidence="2" type="ORF">BDP81DRAFT_447173</name>
</gene>